<dbReference type="CDD" id="cd00082">
    <property type="entry name" value="HisKA"/>
    <property type="match status" value="1"/>
</dbReference>
<evidence type="ECO:0000256" key="3">
    <source>
        <dbReference type="ARBA" id="ARBA00004236"/>
    </source>
</evidence>
<dbReference type="GO" id="GO:0005886">
    <property type="term" value="C:plasma membrane"/>
    <property type="evidence" value="ECO:0007669"/>
    <property type="project" value="UniProtKB-SubCell"/>
</dbReference>
<dbReference type="EMBL" id="FWXV01000002">
    <property type="protein sequence ID" value="SMC88266.1"/>
    <property type="molecule type" value="Genomic_DNA"/>
</dbReference>
<accession>A0A1W2CTJ3</accession>
<dbReference type="InterPro" id="IPR003594">
    <property type="entry name" value="HATPase_dom"/>
</dbReference>
<gene>
    <name evidence="12" type="ORF">SAMN05661093_02433</name>
</gene>
<dbReference type="SMART" id="SM00387">
    <property type="entry name" value="HATPase_c"/>
    <property type="match status" value="1"/>
</dbReference>
<dbReference type="EC" id="2.7.13.3" evidence="4"/>
<evidence type="ECO:0000256" key="2">
    <source>
        <dbReference type="ARBA" id="ARBA00001968"/>
    </source>
</evidence>
<keyword evidence="9 10" id="KW-0472">Membrane</keyword>
<feature type="transmembrane region" description="Helical" evidence="10">
    <location>
        <begin position="173"/>
        <end position="196"/>
    </location>
</feature>
<keyword evidence="10" id="KW-1133">Transmembrane helix</keyword>
<dbReference type="Gene3D" id="1.10.287.130">
    <property type="match status" value="1"/>
</dbReference>
<evidence type="ECO:0000256" key="6">
    <source>
        <dbReference type="ARBA" id="ARBA00022679"/>
    </source>
</evidence>
<evidence type="ECO:0000313" key="12">
    <source>
        <dbReference type="EMBL" id="SMC88266.1"/>
    </source>
</evidence>
<dbReference type="InterPro" id="IPR036097">
    <property type="entry name" value="HisK_dim/P_sf"/>
</dbReference>
<dbReference type="InterPro" id="IPR004358">
    <property type="entry name" value="Sig_transdc_His_kin-like_C"/>
</dbReference>
<evidence type="ECO:0000256" key="1">
    <source>
        <dbReference type="ARBA" id="ARBA00000085"/>
    </source>
</evidence>
<dbReference type="GO" id="GO:0000155">
    <property type="term" value="F:phosphorelay sensor kinase activity"/>
    <property type="evidence" value="ECO:0007669"/>
    <property type="project" value="InterPro"/>
</dbReference>
<keyword evidence="6" id="KW-0808">Transferase</keyword>
<comment type="catalytic activity">
    <reaction evidence="1">
        <text>ATP + protein L-histidine = ADP + protein N-phospho-L-histidine.</text>
        <dbReference type="EC" id="2.7.13.3"/>
    </reaction>
</comment>
<organism evidence="12 13">
    <name type="scientific">Kibdelosporangium aridum</name>
    <dbReference type="NCBI Taxonomy" id="2030"/>
    <lineage>
        <taxon>Bacteria</taxon>
        <taxon>Bacillati</taxon>
        <taxon>Actinomycetota</taxon>
        <taxon>Actinomycetes</taxon>
        <taxon>Pseudonocardiales</taxon>
        <taxon>Pseudonocardiaceae</taxon>
        <taxon>Kibdelosporangium</taxon>
    </lineage>
</organism>
<dbReference type="RefSeq" id="WP_084426159.1">
    <property type="nucleotide sequence ID" value="NZ_FWXV01000002.1"/>
</dbReference>
<keyword evidence="7 12" id="KW-0418">Kinase</keyword>
<feature type="domain" description="Histidine kinase" evidence="11">
    <location>
        <begin position="216"/>
        <end position="423"/>
    </location>
</feature>
<dbReference type="PANTHER" id="PTHR43711">
    <property type="entry name" value="TWO-COMPONENT HISTIDINE KINASE"/>
    <property type="match status" value="1"/>
</dbReference>
<dbReference type="Gene3D" id="3.30.565.10">
    <property type="entry name" value="Histidine kinase-like ATPase, C-terminal domain"/>
    <property type="match status" value="1"/>
</dbReference>
<dbReference type="AlphaFoldDB" id="A0A1W2CTJ3"/>
<protein>
    <recommendedName>
        <fullName evidence="4">histidine kinase</fullName>
        <ecNumber evidence="4">2.7.13.3</ecNumber>
    </recommendedName>
</protein>
<dbReference type="PRINTS" id="PR00344">
    <property type="entry name" value="BCTRLSENSOR"/>
</dbReference>
<evidence type="ECO:0000256" key="5">
    <source>
        <dbReference type="ARBA" id="ARBA00022553"/>
    </source>
</evidence>
<comment type="cofactor">
    <cofactor evidence="2">
        <name>a divalent metal cation</name>
        <dbReference type="ChEBI" id="CHEBI:60240"/>
    </cofactor>
</comment>
<proteinExistence type="predicted"/>
<dbReference type="CDD" id="cd00075">
    <property type="entry name" value="HATPase"/>
    <property type="match status" value="1"/>
</dbReference>
<dbReference type="Pfam" id="PF00512">
    <property type="entry name" value="HisKA"/>
    <property type="match status" value="1"/>
</dbReference>
<dbReference type="InterPro" id="IPR050736">
    <property type="entry name" value="Sensor_HK_Regulatory"/>
</dbReference>
<dbReference type="PROSITE" id="PS50109">
    <property type="entry name" value="HIS_KIN"/>
    <property type="match status" value="1"/>
</dbReference>
<dbReference type="Proteomes" id="UP000192674">
    <property type="component" value="Unassembled WGS sequence"/>
</dbReference>
<keyword evidence="13" id="KW-1185">Reference proteome</keyword>
<dbReference type="Pfam" id="PF02518">
    <property type="entry name" value="HATPase_c"/>
    <property type="match status" value="1"/>
</dbReference>
<comment type="subcellular location">
    <subcellularLocation>
        <location evidence="3">Cell membrane</location>
    </subcellularLocation>
</comment>
<evidence type="ECO:0000259" key="11">
    <source>
        <dbReference type="PROSITE" id="PS50109"/>
    </source>
</evidence>
<evidence type="ECO:0000256" key="9">
    <source>
        <dbReference type="ARBA" id="ARBA00023136"/>
    </source>
</evidence>
<dbReference type="OrthoDB" id="9786919at2"/>
<dbReference type="InterPro" id="IPR005467">
    <property type="entry name" value="His_kinase_dom"/>
</dbReference>
<keyword evidence="8" id="KW-0902">Two-component regulatory system</keyword>
<reference evidence="12 13" key="1">
    <citation type="submission" date="2017-04" db="EMBL/GenBank/DDBJ databases">
        <authorList>
            <person name="Afonso C.L."/>
            <person name="Miller P.J."/>
            <person name="Scott M.A."/>
            <person name="Spackman E."/>
            <person name="Goraichik I."/>
            <person name="Dimitrov K.M."/>
            <person name="Suarez D.L."/>
            <person name="Swayne D.E."/>
        </authorList>
    </citation>
    <scope>NUCLEOTIDE SEQUENCE [LARGE SCALE GENOMIC DNA]</scope>
    <source>
        <strain evidence="12 13">DSM 43828</strain>
    </source>
</reference>
<feature type="transmembrane region" description="Helical" evidence="10">
    <location>
        <begin position="12"/>
        <end position="36"/>
    </location>
</feature>
<dbReference type="SUPFAM" id="SSF55874">
    <property type="entry name" value="ATPase domain of HSP90 chaperone/DNA topoisomerase II/histidine kinase"/>
    <property type="match status" value="1"/>
</dbReference>
<dbReference type="SMART" id="SM00388">
    <property type="entry name" value="HisKA"/>
    <property type="match status" value="1"/>
</dbReference>
<dbReference type="InterPro" id="IPR036890">
    <property type="entry name" value="HATPase_C_sf"/>
</dbReference>
<evidence type="ECO:0000256" key="7">
    <source>
        <dbReference type="ARBA" id="ARBA00022777"/>
    </source>
</evidence>
<keyword evidence="5" id="KW-0597">Phosphoprotein</keyword>
<dbReference type="InterPro" id="IPR003661">
    <property type="entry name" value="HisK_dim/P_dom"/>
</dbReference>
<dbReference type="FunFam" id="1.10.287.130:FF:000001">
    <property type="entry name" value="Two-component sensor histidine kinase"/>
    <property type="match status" value="1"/>
</dbReference>
<dbReference type="PANTHER" id="PTHR43711:SF1">
    <property type="entry name" value="HISTIDINE KINASE 1"/>
    <property type="match status" value="1"/>
</dbReference>
<dbReference type="SUPFAM" id="SSF47384">
    <property type="entry name" value="Homodimeric domain of signal transducing histidine kinase"/>
    <property type="match status" value="1"/>
</dbReference>
<evidence type="ECO:0000256" key="10">
    <source>
        <dbReference type="SAM" id="Phobius"/>
    </source>
</evidence>
<name>A0A1W2CTJ3_KIBAR</name>
<evidence type="ECO:0000256" key="8">
    <source>
        <dbReference type="ARBA" id="ARBA00023012"/>
    </source>
</evidence>
<evidence type="ECO:0000256" key="4">
    <source>
        <dbReference type="ARBA" id="ARBA00012438"/>
    </source>
</evidence>
<dbReference type="FunFam" id="3.30.565.10:FF:000006">
    <property type="entry name" value="Sensor histidine kinase WalK"/>
    <property type="match status" value="1"/>
</dbReference>
<keyword evidence="10" id="KW-0812">Transmembrane</keyword>
<dbReference type="GO" id="GO:0005509">
    <property type="term" value="F:calcium ion binding"/>
    <property type="evidence" value="ECO:0007669"/>
    <property type="project" value="UniProtKB-ARBA"/>
</dbReference>
<sequence>MPRKGIRAVRGRMLFGLISLTLLAMAIIDVAALFVVDLYALNRVERTLTEVQRSLPIIGNRTINVDGLTLEQQLPEGFVAAVVAQDGHVLTTAKPYLLSGETITAPPIPDPVPVGWAAQPITLSSSDTRFRVQTFDLGANAAIILPGTTTPVRFRYVVVGGSLGPGEDAVQQLLVFELIATGAAVLAVTVFGAHVLNRALREQRDMETRLLNFVAAASHELRTPLTTIRGWAELQRVSGEPELAAKALSRIEKEANRMNLLVDQLLELSRLDLNRTIRREPVDVRRIAAEIVADCSALLTNRAITLDAPAEMIVNGDETLLRHVLANLISNAVRHTPDGTPITISVHGNRVSVADEGPGMPPETAARVFERFYRAENRASDVGGSGLGLAIARGIVQAHGGEITVTTQLGKGSTFTVELPTVSSSSGK</sequence>
<evidence type="ECO:0000313" key="13">
    <source>
        <dbReference type="Proteomes" id="UP000192674"/>
    </source>
</evidence>